<dbReference type="Proteomes" id="UP000008177">
    <property type="component" value="Unplaced contigs"/>
</dbReference>
<evidence type="ECO:0000313" key="1">
    <source>
        <dbReference type="EMBL" id="CCD34719.1"/>
    </source>
</evidence>
<protein>
    <submittedName>
        <fullName evidence="1">Uncharacterized protein</fullName>
    </submittedName>
</protein>
<gene>
    <name evidence="1" type="ORF">BofuT4_uP101230.1</name>
</gene>
<proteinExistence type="predicted"/>
<dbReference type="EMBL" id="FQ790313">
    <property type="protein sequence ID" value="CCD34719.1"/>
    <property type="molecule type" value="Genomic_DNA"/>
</dbReference>
<sequence length="51" mass="5579">MFGWMDVRGGGGGGVIIPGRAWHLVLPHDEGKGWDGMGWDGGVEWLDRRMA</sequence>
<accession>G2YBX8</accession>
<dbReference type="AlphaFoldDB" id="G2YBX8"/>
<dbReference type="InParanoid" id="G2YBX8"/>
<name>G2YBX8_BOTF4</name>
<evidence type="ECO:0000313" key="2">
    <source>
        <dbReference type="Proteomes" id="UP000008177"/>
    </source>
</evidence>
<organism evidence="1 2">
    <name type="scientific">Botryotinia fuckeliana (strain T4)</name>
    <name type="common">Noble rot fungus</name>
    <name type="synonym">Botrytis cinerea</name>
    <dbReference type="NCBI Taxonomy" id="999810"/>
    <lineage>
        <taxon>Eukaryota</taxon>
        <taxon>Fungi</taxon>
        <taxon>Dikarya</taxon>
        <taxon>Ascomycota</taxon>
        <taxon>Pezizomycotina</taxon>
        <taxon>Leotiomycetes</taxon>
        <taxon>Helotiales</taxon>
        <taxon>Sclerotiniaceae</taxon>
        <taxon>Botrytis</taxon>
    </lineage>
</organism>
<dbReference type="HOGENOM" id="CLU_3106084_0_0_1"/>
<reference evidence="2" key="1">
    <citation type="journal article" date="2011" name="PLoS Genet.">
        <title>Genomic analysis of the necrotrophic fungal pathogens Sclerotinia sclerotiorum and Botrytis cinerea.</title>
        <authorList>
            <person name="Amselem J."/>
            <person name="Cuomo C.A."/>
            <person name="van Kan J.A."/>
            <person name="Viaud M."/>
            <person name="Benito E.P."/>
            <person name="Couloux A."/>
            <person name="Coutinho P.M."/>
            <person name="de Vries R.P."/>
            <person name="Dyer P.S."/>
            <person name="Fillinger S."/>
            <person name="Fournier E."/>
            <person name="Gout L."/>
            <person name="Hahn M."/>
            <person name="Kohn L."/>
            <person name="Lapalu N."/>
            <person name="Plummer K.M."/>
            <person name="Pradier J.M."/>
            <person name="Quevillon E."/>
            <person name="Sharon A."/>
            <person name="Simon A."/>
            <person name="ten Have A."/>
            <person name="Tudzynski B."/>
            <person name="Tudzynski P."/>
            <person name="Wincker P."/>
            <person name="Andrew M."/>
            <person name="Anthouard V."/>
            <person name="Beever R.E."/>
            <person name="Beffa R."/>
            <person name="Benoit I."/>
            <person name="Bouzid O."/>
            <person name="Brault B."/>
            <person name="Chen Z."/>
            <person name="Choquer M."/>
            <person name="Collemare J."/>
            <person name="Cotton P."/>
            <person name="Danchin E.G."/>
            <person name="Da Silva C."/>
            <person name="Gautier A."/>
            <person name="Giraud C."/>
            <person name="Giraud T."/>
            <person name="Gonzalez C."/>
            <person name="Grossetete S."/>
            <person name="Guldener U."/>
            <person name="Henrissat B."/>
            <person name="Howlett B.J."/>
            <person name="Kodira C."/>
            <person name="Kretschmer M."/>
            <person name="Lappartient A."/>
            <person name="Leroch M."/>
            <person name="Levis C."/>
            <person name="Mauceli E."/>
            <person name="Neuveglise C."/>
            <person name="Oeser B."/>
            <person name="Pearson M."/>
            <person name="Poulain J."/>
            <person name="Poussereau N."/>
            <person name="Quesneville H."/>
            <person name="Rascle C."/>
            <person name="Schumacher J."/>
            <person name="Segurens B."/>
            <person name="Sexton A."/>
            <person name="Silva E."/>
            <person name="Sirven C."/>
            <person name="Soanes D.M."/>
            <person name="Talbot N.J."/>
            <person name="Templeton M."/>
            <person name="Yandava C."/>
            <person name="Yarden O."/>
            <person name="Zeng Q."/>
            <person name="Rollins J.A."/>
            <person name="Lebrun M.H."/>
            <person name="Dickman M."/>
        </authorList>
    </citation>
    <scope>NUCLEOTIDE SEQUENCE [LARGE SCALE GENOMIC DNA]</scope>
    <source>
        <strain evidence="2">T4</strain>
    </source>
</reference>